<dbReference type="PANTHER" id="PTHR38791">
    <property type="entry name" value="ZN(II)2CYS6 TRANSCRIPTION FACTOR (EUROFUNG)-RELATED-RELATED"/>
    <property type="match status" value="1"/>
</dbReference>
<sequence>MPIVSACMLECLTTWHTSGRGSGLVDLAVSSVSLAVYSRVQHSLPAAKEAVRTYSQLLHAAQSQIIDAGSQAYAGAASDATLLTIIMMATYETVMHKPANVRDPLRDISGTQHSWSHHIGALTVLRHWLNRTDNVTTPAYDNIIRQGRRGIMRFAFMMRHPLPTWLQDGSLFGEHGLDLEFDRVFFQVVNLRSAFTDLYGHSTPIAINNEEAMALLVEATRLEGIIDQWQAKVPSEWAPTAVNTEGESGHNFFSSIINTYKKPIYAAIWLQYFAVRVIIKSMLLKLCQWVPENQWQCNVHQSQLTTYVERFANDIPFALGRVITKIVDTQGSADSARSADILEPDQGVQPALALFAAWPLTIVSNLDTLASEQRSWFRTQLAQLGRVLGDGALECAAKGGGEWD</sequence>
<evidence type="ECO:0000313" key="1">
    <source>
        <dbReference type="EMBL" id="KAJ4258961.1"/>
    </source>
</evidence>
<dbReference type="EMBL" id="JAOQAZ010000015">
    <property type="protein sequence ID" value="KAJ4258961.1"/>
    <property type="molecule type" value="Genomic_DNA"/>
</dbReference>
<proteinExistence type="predicted"/>
<keyword evidence="2" id="KW-1185">Reference proteome</keyword>
<accession>A0A9W8RYF6</accession>
<dbReference type="PANTHER" id="PTHR38791:SF5">
    <property type="entry name" value="TRANSCRIPTION FACTOR DBAG-RELATED"/>
    <property type="match status" value="1"/>
</dbReference>
<dbReference type="Proteomes" id="UP001152049">
    <property type="component" value="Unassembled WGS sequence"/>
</dbReference>
<protein>
    <submittedName>
        <fullName evidence="1">Uncharacterized protein</fullName>
    </submittedName>
</protein>
<dbReference type="AlphaFoldDB" id="A0A9W8RYF6"/>
<gene>
    <name evidence="1" type="ORF">NW762_008049</name>
</gene>
<comment type="caution">
    <text evidence="1">The sequence shown here is derived from an EMBL/GenBank/DDBJ whole genome shotgun (WGS) entry which is preliminary data.</text>
</comment>
<evidence type="ECO:0000313" key="2">
    <source>
        <dbReference type="Proteomes" id="UP001152049"/>
    </source>
</evidence>
<name>A0A9W8RYF6_9HYPO</name>
<dbReference type="InterPro" id="IPR053175">
    <property type="entry name" value="DHMBA_Reg_Transcription_Factor"/>
</dbReference>
<organism evidence="1 2">
    <name type="scientific">Fusarium torreyae</name>
    <dbReference type="NCBI Taxonomy" id="1237075"/>
    <lineage>
        <taxon>Eukaryota</taxon>
        <taxon>Fungi</taxon>
        <taxon>Dikarya</taxon>
        <taxon>Ascomycota</taxon>
        <taxon>Pezizomycotina</taxon>
        <taxon>Sordariomycetes</taxon>
        <taxon>Hypocreomycetidae</taxon>
        <taxon>Hypocreales</taxon>
        <taxon>Nectriaceae</taxon>
        <taxon>Fusarium</taxon>
    </lineage>
</organism>
<dbReference type="OrthoDB" id="2991872at2759"/>
<reference evidence="1" key="1">
    <citation type="submission" date="2022-09" db="EMBL/GenBank/DDBJ databases">
        <title>Fusarium specimens isolated from Avocado Roots.</title>
        <authorList>
            <person name="Stajich J."/>
            <person name="Roper C."/>
            <person name="Heimlech-Rivalta G."/>
        </authorList>
    </citation>
    <scope>NUCLEOTIDE SEQUENCE</scope>
    <source>
        <strain evidence="1">CF00136</strain>
    </source>
</reference>